<feature type="transmembrane region" description="Helical" evidence="6">
    <location>
        <begin position="55"/>
        <end position="75"/>
    </location>
</feature>
<dbReference type="Proteomes" id="UP000265200">
    <property type="component" value="Chromosome 18"/>
</dbReference>
<evidence type="ECO:0000256" key="1">
    <source>
        <dbReference type="ARBA" id="ARBA00004141"/>
    </source>
</evidence>
<evidence type="ECO:0000256" key="3">
    <source>
        <dbReference type="ARBA" id="ARBA00022692"/>
    </source>
</evidence>
<feature type="transmembrane region" description="Helical" evidence="6">
    <location>
        <begin position="12"/>
        <end position="30"/>
    </location>
</feature>
<dbReference type="Ensembl" id="ENSORLT00015022692.1">
    <property type="protein sequence ID" value="ENSORLP00015031528.1"/>
    <property type="gene ID" value="ENSORLG00015015825.1"/>
</dbReference>
<comment type="similarity">
    <text evidence="2">Belongs to the L6 tetraspanin family.</text>
</comment>
<evidence type="ECO:0000256" key="4">
    <source>
        <dbReference type="ARBA" id="ARBA00022989"/>
    </source>
</evidence>
<reference evidence="7" key="4">
    <citation type="submission" date="2025-09" db="UniProtKB">
        <authorList>
            <consortium name="Ensembl"/>
        </authorList>
    </citation>
    <scope>IDENTIFICATION</scope>
    <source>
        <strain evidence="7">HSOK</strain>
    </source>
</reference>
<comment type="subcellular location">
    <subcellularLocation>
        <location evidence="1">Membrane</location>
        <topology evidence="1">Multi-pass membrane protein</topology>
    </subcellularLocation>
</comment>
<reference evidence="7" key="3">
    <citation type="submission" date="2025-08" db="UniProtKB">
        <authorList>
            <consortium name="Ensembl"/>
        </authorList>
    </citation>
    <scope>IDENTIFICATION</scope>
    <source>
        <strain evidence="7">HSOK</strain>
    </source>
</reference>
<dbReference type="PANTHER" id="PTHR14198:SF23">
    <property type="entry name" value="SI:CH211-137I24.10"/>
    <property type="match status" value="1"/>
</dbReference>
<name>A0A3P9JH94_ORYLA</name>
<dbReference type="AlphaFoldDB" id="A0A3P9JH94"/>
<sequence length="190" mass="20574">MCTGKCSKVVAISLYVLALVSVICNIILFFPDFKSEFVSEDGKDGQPRITPEVKYMGGLIGGGVMILIPAIHIHLTSTKGCCNNRCGVSVRTDTRSTASCSRRRAVGSVSHGEDIQEPPELLDSLWTDSSCSPRRCSCPSGLQLWACSAPYTVWLYPLWVLLTVQYASGAIQIILCHSGEPLLQTAPVHT</sequence>
<keyword evidence="3 6" id="KW-0812">Transmembrane</keyword>
<proteinExistence type="inferred from homology"/>
<dbReference type="GO" id="GO:0016020">
    <property type="term" value="C:membrane"/>
    <property type="evidence" value="ECO:0007669"/>
    <property type="project" value="UniProtKB-SubCell"/>
</dbReference>
<evidence type="ECO:0000256" key="6">
    <source>
        <dbReference type="SAM" id="Phobius"/>
    </source>
</evidence>
<organism evidence="7 8">
    <name type="scientific">Oryzias latipes</name>
    <name type="common">Japanese rice fish</name>
    <name type="synonym">Japanese killifish</name>
    <dbReference type="NCBI Taxonomy" id="8090"/>
    <lineage>
        <taxon>Eukaryota</taxon>
        <taxon>Metazoa</taxon>
        <taxon>Chordata</taxon>
        <taxon>Craniata</taxon>
        <taxon>Vertebrata</taxon>
        <taxon>Euteleostomi</taxon>
        <taxon>Actinopterygii</taxon>
        <taxon>Neopterygii</taxon>
        <taxon>Teleostei</taxon>
        <taxon>Neoteleostei</taxon>
        <taxon>Acanthomorphata</taxon>
        <taxon>Ovalentaria</taxon>
        <taxon>Atherinomorphae</taxon>
        <taxon>Beloniformes</taxon>
        <taxon>Adrianichthyidae</taxon>
        <taxon>Oryziinae</taxon>
        <taxon>Oryzias</taxon>
    </lineage>
</organism>
<evidence type="ECO:0000313" key="8">
    <source>
        <dbReference type="Proteomes" id="UP000265200"/>
    </source>
</evidence>
<reference key="1">
    <citation type="journal article" date="2007" name="Nature">
        <title>The medaka draft genome and insights into vertebrate genome evolution.</title>
        <authorList>
            <person name="Kasahara M."/>
            <person name="Naruse K."/>
            <person name="Sasaki S."/>
            <person name="Nakatani Y."/>
            <person name="Qu W."/>
            <person name="Ahsan B."/>
            <person name="Yamada T."/>
            <person name="Nagayasu Y."/>
            <person name="Doi K."/>
            <person name="Kasai Y."/>
            <person name="Jindo T."/>
            <person name="Kobayashi D."/>
            <person name="Shimada A."/>
            <person name="Toyoda A."/>
            <person name="Kuroki Y."/>
            <person name="Fujiyama A."/>
            <person name="Sasaki T."/>
            <person name="Shimizu A."/>
            <person name="Asakawa S."/>
            <person name="Shimizu N."/>
            <person name="Hashimoto S."/>
            <person name="Yang J."/>
            <person name="Lee Y."/>
            <person name="Matsushima K."/>
            <person name="Sugano S."/>
            <person name="Sakaizumi M."/>
            <person name="Narita T."/>
            <person name="Ohishi K."/>
            <person name="Haga S."/>
            <person name="Ohta F."/>
            <person name="Nomoto H."/>
            <person name="Nogata K."/>
            <person name="Morishita T."/>
            <person name="Endo T."/>
            <person name="Shin-I T."/>
            <person name="Takeda H."/>
            <person name="Morishita S."/>
            <person name="Kohara Y."/>
        </authorList>
    </citation>
    <scope>NUCLEOTIDE SEQUENCE [LARGE SCALE GENOMIC DNA]</scope>
    <source>
        <strain>Hd-rR</strain>
    </source>
</reference>
<dbReference type="InterPro" id="IPR008661">
    <property type="entry name" value="L6_membrane"/>
</dbReference>
<protein>
    <submittedName>
        <fullName evidence="7">Uncharacterized protein</fullName>
    </submittedName>
</protein>
<evidence type="ECO:0000313" key="7">
    <source>
        <dbReference type="Ensembl" id="ENSORLP00015031528.1"/>
    </source>
</evidence>
<evidence type="ECO:0000256" key="2">
    <source>
        <dbReference type="ARBA" id="ARBA00006193"/>
    </source>
</evidence>
<keyword evidence="4 6" id="KW-1133">Transmembrane helix</keyword>
<keyword evidence="5 6" id="KW-0472">Membrane</keyword>
<reference evidence="7 8" key="2">
    <citation type="submission" date="2017-04" db="EMBL/GenBank/DDBJ databases">
        <title>CpG methylation of centromeres and impact of large insertions on vertebrate speciation.</title>
        <authorList>
            <person name="Ichikawa K."/>
            <person name="Yoshimura J."/>
            <person name="Morishita S."/>
        </authorList>
    </citation>
    <scope>NUCLEOTIDE SEQUENCE</scope>
    <source>
        <strain evidence="7 8">HSOK</strain>
    </source>
</reference>
<accession>A0A3P9JH94</accession>
<dbReference type="Pfam" id="PF05805">
    <property type="entry name" value="L6_membrane"/>
    <property type="match status" value="1"/>
</dbReference>
<dbReference type="PANTHER" id="PTHR14198">
    <property type="entry name" value="TRANSMEMBRANE 4 L6 FAMILY MEMBER 1-RELATED"/>
    <property type="match status" value="1"/>
</dbReference>
<evidence type="ECO:0000256" key="5">
    <source>
        <dbReference type="ARBA" id="ARBA00023136"/>
    </source>
</evidence>